<evidence type="ECO:0000256" key="1">
    <source>
        <dbReference type="SAM" id="Phobius"/>
    </source>
</evidence>
<dbReference type="GeneID" id="81621927"/>
<name>A0A9X0C0U5_9EURO</name>
<reference evidence="2" key="2">
    <citation type="journal article" date="2023" name="IMA Fungus">
        <title>Comparative genomic study of the Penicillium genus elucidates a diverse pangenome and 15 lateral gene transfer events.</title>
        <authorList>
            <person name="Petersen C."/>
            <person name="Sorensen T."/>
            <person name="Nielsen M.R."/>
            <person name="Sondergaard T.E."/>
            <person name="Sorensen J.L."/>
            <person name="Fitzpatrick D.A."/>
            <person name="Frisvad J.C."/>
            <person name="Nielsen K.L."/>
        </authorList>
    </citation>
    <scope>NUCLEOTIDE SEQUENCE</scope>
    <source>
        <strain evidence="2">IBT 30728</strain>
    </source>
</reference>
<keyword evidence="1" id="KW-0812">Transmembrane</keyword>
<accession>A0A9X0C0U5</accession>
<comment type="caution">
    <text evidence="2">The sequence shown here is derived from an EMBL/GenBank/DDBJ whole genome shotgun (WGS) entry which is preliminary data.</text>
</comment>
<gene>
    <name evidence="2" type="ORF">N7539_002075</name>
</gene>
<evidence type="ECO:0000313" key="3">
    <source>
        <dbReference type="Proteomes" id="UP001148312"/>
    </source>
</evidence>
<dbReference type="Proteomes" id="UP001148312">
    <property type="component" value="Unassembled WGS sequence"/>
</dbReference>
<keyword evidence="3" id="KW-1185">Reference proteome</keyword>
<evidence type="ECO:0000313" key="2">
    <source>
        <dbReference type="EMBL" id="KAJ5493329.1"/>
    </source>
</evidence>
<sequence length="61" mass="6851">MAENQKRLEVFGDMTDEDGRLENLGHEQELKRSFGLLSMIGFSFSVVTSSVTCIFLEHAAK</sequence>
<keyword evidence="1" id="KW-0472">Membrane</keyword>
<organism evidence="2 3">
    <name type="scientific">Penicillium diatomitis</name>
    <dbReference type="NCBI Taxonomy" id="2819901"/>
    <lineage>
        <taxon>Eukaryota</taxon>
        <taxon>Fungi</taxon>
        <taxon>Dikarya</taxon>
        <taxon>Ascomycota</taxon>
        <taxon>Pezizomycotina</taxon>
        <taxon>Eurotiomycetes</taxon>
        <taxon>Eurotiomycetidae</taxon>
        <taxon>Eurotiales</taxon>
        <taxon>Aspergillaceae</taxon>
        <taxon>Penicillium</taxon>
    </lineage>
</organism>
<dbReference type="EMBL" id="JAPWDQ010000002">
    <property type="protein sequence ID" value="KAJ5493329.1"/>
    <property type="molecule type" value="Genomic_DNA"/>
</dbReference>
<dbReference type="AlphaFoldDB" id="A0A9X0C0U5"/>
<reference evidence="2" key="1">
    <citation type="submission" date="2022-12" db="EMBL/GenBank/DDBJ databases">
        <authorList>
            <person name="Petersen C."/>
        </authorList>
    </citation>
    <scope>NUCLEOTIDE SEQUENCE</scope>
    <source>
        <strain evidence="2">IBT 30728</strain>
    </source>
</reference>
<keyword evidence="1" id="KW-1133">Transmembrane helix</keyword>
<dbReference type="RefSeq" id="XP_056793709.1">
    <property type="nucleotide sequence ID" value="XM_056931678.1"/>
</dbReference>
<feature type="transmembrane region" description="Helical" evidence="1">
    <location>
        <begin position="34"/>
        <end position="56"/>
    </location>
</feature>
<protein>
    <submittedName>
        <fullName evidence="2">Uncharacterized protein</fullName>
    </submittedName>
</protein>
<proteinExistence type="predicted"/>